<feature type="region of interest" description="Disordered" evidence="1">
    <location>
        <begin position="1"/>
        <end position="23"/>
    </location>
</feature>
<evidence type="ECO:0000313" key="2">
    <source>
        <dbReference type="EMBL" id="VEL36131.1"/>
    </source>
</evidence>
<feature type="compositionally biased region" description="Polar residues" evidence="1">
    <location>
        <begin position="14"/>
        <end position="23"/>
    </location>
</feature>
<reference evidence="2" key="1">
    <citation type="submission" date="2018-11" db="EMBL/GenBank/DDBJ databases">
        <authorList>
            <consortium name="Pathogen Informatics"/>
        </authorList>
    </citation>
    <scope>NUCLEOTIDE SEQUENCE</scope>
</reference>
<evidence type="ECO:0000313" key="3">
    <source>
        <dbReference type="Proteomes" id="UP000784294"/>
    </source>
</evidence>
<dbReference type="EMBL" id="CAAALY010251488">
    <property type="protein sequence ID" value="VEL36131.1"/>
    <property type="molecule type" value="Genomic_DNA"/>
</dbReference>
<proteinExistence type="predicted"/>
<keyword evidence="3" id="KW-1185">Reference proteome</keyword>
<dbReference type="AlphaFoldDB" id="A0A448XGB4"/>
<accession>A0A448XGB4</accession>
<evidence type="ECO:0000256" key="1">
    <source>
        <dbReference type="SAM" id="MobiDB-lite"/>
    </source>
</evidence>
<dbReference type="Proteomes" id="UP000784294">
    <property type="component" value="Unassembled WGS sequence"/>
</dbReference>
<organism evidence="2 3">
    <name type="scientific">Protopolystoma xenopodis</name>
    <dbReference type="NCBI Taxonomy" id="117903"/>
    <lineage>
        <taxon>Eukaryota</taxon>
        <taxon>Metazoa</taxon>
        <taxon>Spiralia</taxon>
        <taxon>Lophotrochozoa</taxon>
        <taxon>Platyhelminthes</taxon>
        <taxon>Monogenea</taxon>
        <taxon>Polyopisthocotylea</taxon>
        <taxon>Polystomatidea</taxon>
        <taxon>Polystomatidae</taxon>
        <taxon>Protopolystoma</taxon>
    </lineage>
</organism>
<protein>
    <submittedName>
        <fullName evidence="2">Uncharacterized protein</fullName>
    </submittedName>
</protein>
<gene>
    <name evidence="2" type="ORF">PXEA_LOCUS29571</name>
</gene>
<sequence length="115" mass="12572">MLEHTKPFFVPPQATGSEYSSVSSPEPLYSPEVASFGHAAAPISIVSSKFPNQTAAYIVPINLPDRFCMNESLWGLRRPAESTVSPPWPRPYWAPSPCLTNRPPFSTLANLTTPA</sequence>
<name>A0A448XGB4_9PLAT</name>
<comment type="caution">
    <text evidence="2">The sequence shown here is derived from an EMBL/GenBank/DDBJ whole genome shotgun (WGS) entry which is preliminary data.</text>
</comment>